<comment type="subcellular location">
    <subcellularLocation>
        <location evidence="1">Virion</location>
    </subcellularLocation>
</comment>
<sequence>MNRLGEILQRKKDIRALLEDTEQRNLDLDALEKELGELEKEETEIRRRMEILEKVPQGTKEVEKPKQEEREAVDIYDSVEYRNAFMHYVIKGTPIPQEYRANQNTLTTDIGAVIPPTTMNKIIQKMESAGMVLPLVTNTNFKPGMSIPLSNVVPVATWVNEGQGSDRQKQAPVGNVVFGHFKLQCRVSTSLETSVMALSAFESMLTANIAKAMVKAVEMAIINGTGTGQPTGILKEATEGVKIDVKEFDYATLVKAEGELPEEYEQGTIWVMSKKTFMDIHGMVDKNGQPIARTNFGIGGKAERTILGRTVLLVPYLKNFNVAQDGDIVAFMFRFEDYVLNTNYQVGIKTYEDNETDDIVRKSTMICDGRPTQYHSLVKLAKKG</sequence>
<keyword evidence="2" id="KW-0946">Virion</keyword>
<dbReference type="NCBIfam" id="TIGR01554">
    <property type="entry name" value="major_cap_HK97"/>
    <property type="match status" value="1"/>
</dbReference>
<evidence type="ECO:0000256" key="3">
    <source>
        <dbReference type="SAM" id="Coils"/>
    </source>
</evidence>
<evidence type="ECO:0000256" key="1">
    <source>
        <dbReference type="ARBA" id="ARBA00004328"/>
    </source>
</evidence>
<name>A0A8S5P4M6_9CAUD</name>
<dbReference type="InterPro" id="IPR024455">
    <property type="entry name" value="Phage_capsid"/>
</dbReference>
<reference evidence="5" key="1">
    <citation type="journal article" date="2021" name="Proc. Natl. Acad. Sci. U.S.A.">
        <title>A Catalog of Tens of Thousands of Viruses from Human Metagenomes Reveals Hidden Associations with Chronic Diseases.</title>
        <authorList>
            <person name="Tisza M.J."/>
            <person name="Buck C.B."/>
        </authorList>
    </citation>
    <scope>NUCLEOTIDE SEQUENCE</scope>
    <source>
        <strain evidence="5">Ctiam3</strain>
    </source>
</reference>
<keyword evidence="3" id="KW-0175">Coiled coil</keyword>
<dbReference type="Pfam" id="PF05065">
    <property type="entry name" value="Phage_capsid"/>
    <property type="match status" value="1"/>
</dbReference>
<dbReference type="EMBL" id="BK015338">
    <property type="protein sequence ID" value="DAE01970.1"/>
    <property type="molecule type" value="Genomic_DNA"/>
</dbReference>
<feature type="domain" description="Phage capsid-like C-terminal" evidence="4">
    <location>
        <begin position="111"/>
        <end position="380"/>
    </location>
</feature>
<evidence type="ECO:0000256" key="2">
    <source>
        <dbReference type="ARBA" id="ARBA00022844"/>
    </source>
</evidence>
<dbReference type="GO" id="GO:0044423">
    <property type="term" value="C:virion component"/>
    <property type="evidence" value="ECO:0007669"/>
    <property type="project" value="UniProtKB-KW"/>
</dbReference>
<feature type="coiled-coil region" evidence="3">
    <location>
        <begin position="4"/>
        <end position="55"/>
    </location>
</feature>
<dbReference type="Gene3D" id="3.30.2400.10">
    <property type="entry name" value="Major capsid protein gp5"/>
    <property type="match status" value="1"/>
</dbReference>
<proteinExistence type="predicted"/>
<dbReference type="Gene3D" id="3.30.2320.10">
    <property type="entry name" value="hypothetical protein PF0899 domain"/>
    <property type="match status" value="1"/>
</dbReference>
<protein>
    <submittedName>
        <fullName evidence="5">Major capsid protein</fullName>
    </submittedName>
</protein>
<dbReference type="InterPro" id="IPR054612">
    <property type="entry name" value="Phage_capsid-like_C"/>
</dbReference>
<evidence type="ECO:0000313" key="5">
    <source>
        <dbReference type="EMBL" id="DAE01970.1"/>
    </source>
</evidence>
<accession>A0A8S5P4M6</accession>
<evidence type="ECO:0000259" key="4">
    <source>
        <dbReference type="Pfam" id="PF05065"/>
    </source>
</evidence>
<organism evidence="5">
    <name type="scientific">Siphoviridae sp. ctiam3</name>
    <dbReference type="NCBI Taxonomy" id="2825624"/>
    <lineage>
        <taxon>Viruses</taxon>
        <taxon>Duplodnaviria</taxon>
        <taxon>Heunggongvirae</taxon>
        <taxon>Uroviricota</taxon>
        <taxon>Caudoviricetes</taxon>
    </lineage>
</organism>
<dbReference type="SUPFAM" id="SSF56563">
    <property type="entry name" value="Major capsid protein gp5"/>
    <property type="match status" value="1"/>
</dbReference>